<dbReference type="EMBL" id="JBHSNG010000002">
    <property type="protein sequence ID" value="MFC5580191.1"/>
    <property type="molecule type" value="Genomic_DNA"/>
</dbReference>
<protein>
    <submittedName>
        <fullName evidence="1">Type II toxin-antitoxin system RelE/ParE family toxin</fullName>
    </submittedName>
</protein>
<dbReference type="NCBIfam" id="TIGR02683">
    <property type="entry name" value="upstrm_HI1419"/>
    <property type="match status" value="1"/>
</dbReference>
<dbReference type="PIRSF" id="PIRSF028744">
    <property type="entry name" value="Addict_mod_HI1419"/>
    <property type="match status" value="1"/>
</dbReference>
<reference evidence="2" key="1">
    <citation type="journal article" date="2019" name="Int. J. Syst. Evol. Microbiol.">
        <title>The Global Catalogue of Microorganisms (GCM) 10K type strain sequencing project: providing services to taxonomists for standard genome sequencing and annotation.</title>
        <authorList>
            <consortium name="The Broad Institute Genomics Platform"/>
            <consortium name="The Broad Institute Genome Sequencing Center for Infectious Disease"/>
            <person name="Wu L."/>
            <person name="Ma J."/>
        </authorList>
    </citation>
    <scope>NUCLEOTIDE SEQUENCE [LARGE SCALE GENOMIC DNA]</scope>
    <source>
        <strain evidence="2">CGMCC 1.13587</strain>
    </source>
</reference>
<accession>A0ABW0SUU6</accession>
<dbReference type="PANTHER" id="PTHR41791">
    <property type="entry name" value="SSL7039 PROTEIN"/>
    <property type="match status" value="1"/>
</dbReference>
<dbReference type="PANTHER" id="PTHR41791:SF1">
    <property type="entry name" value="SSL7039 PROTEIN"/>
    <property type="match status" value="1"/>
</dbReference>
<dbReference type="InterPro" id="IPR009241">
    <property type="entry name" value="HigB-like"/>
</dbReference>
<dbReference type="InterPro" id="IPR014056">
    <property type="entry name" value="TypeIITA-like_toxin_pred"/>
</dbReference>
<organism evidence="1 2">
    <name type="scientific">Rhodanobacter terrae</name>
    <dbReference type="NCBI Taxonomy" id="418647"/>
    <lineage>
        <taxon>Bacteria</taxon>
        <taxon>Pseudomonadati</taxon>
        <taxon>Pseudomonadota</taxon>
        <taxon>Gammaproteobacteria</taxon>
        <taxon>Lysobacterales</taxon>
        <taxon>Rhodanobacteraceae</taxon>
        <taxon>Rhodanobacter</taxon>
    </lineage>
</organism>
<sequence length="99" mass="11099">MNTVQQSDEFKEWFKGLRDQIARAKILVRIKRLADGNMGDAKHFDGISELRIDYGPGYRIYVAKKGNTMYLLLCGGDKSSQQKDIARAKKMLAASSSPS</sequence>
<keyword evidence="2" id="KW-1185">Reference proteome</keyword>
<evidence type="ECO:0000313" key="1">
    <source>
        <dbReference type="EMBL" id="MFC5580191.1"/>
    </source>
</evidence>
<dbReference type="Proteomes" id="UP001596111">
    <property type="component" value="Unassembled WGS sequence"/>
</dbReference>
<dbReference type="RefSeq" id="WP_377324445.1">
    <property type="nucleotide sequence ID" value="NZ_JBHSNG010000002.1"/>
</dbReference>
<comment type="caution">
    <text evidence="1">The sequence shown here is derived from an EMBL/GenBank/DDBJ whole genome shotgun (WGS) entry which is preliminary data.</text>
</comment>
<proteinExistence type="predicted"/>
<dbReference type="Pfam" id="PF05973">
    <property type="entry name" value="Gp49"/>
    <property type="match status" value="1"/>
</dbReference>
<gene>
    <name evidence="1" type="ORF">ACFPPB_03570</name>
</gene>
<name>A0ABW0SUU6_9GAMM</name>
<evidence type="ECO:0000313" key="2">
    <source>
        <dbReference type="Proteomes" id="UP001596111"/>
    </source>
</evidence>